<accession>A0A0A9ZAE0</accession>
<sequence>MCAVRGAPPPPTLDLPPPVGLPVVWHCGLPPSHVGYCGHYNSLRRLPQATLVRPTYFHSTHLPPPLRPPLADPYPFDISTPQRMLLYPGTHSQPQIPHPPLFVVPPHHPYLGAVLCTPPV</sequence>
<protein>
    <submittedName>
        <fullName evidence="1">Uncharacterized protein C02F12.8</fullName>
    </submittedName>
</protein>
<proteinExistence type="predicted"/>
<evidence type="ECO:0000313" key="1">
    <source>
        <dbReference type="EMBL" id="JAG41399.1"/>
    </source>
</evidence>
<dbReference type="EMBL" id="GBHO01002205">
    <property type="protein sequence ID" value="JAG41399.1"/>
    <property type="molecule type" value="Transcribed_RNA"/>
</dbReference>
<organism evidence="1">
    <name type="scientific">Lygus hesperus</name>
    <name type="common">Western plant bug</name>
    <dbReference type="NCBI Taxonomy" id="30085"/>
    <lineage>
        <taxon>Eukaryota</taxon>
        <taxon>Metazoa</taxon>
        <taxon>Ecdysozoa</taxon>
        <taxon>Arthropoda</taxon>
        <taxon>Hexapoda</taxon>
        <taxon>Insecta</taxon>
        <taxon>Pterygota</taxon>
        <taxon>Neoptera</taxon>
        <taxon>Paraneoptera</taxon>
        <taxon>Hemiptera</taxon>
        <taxon>Heteroptera</taxon>
        <taxon>Panheteroptera</taxon>
        <taxon>Cimicomorpha</taxon>
        <taxon>Miridae</taxon>
        <taxon>Mirini</taxon>
        <taxon>Lygus</taxon>
    </lineage>
</organism>
<dbReference type="AlphaFoldDB" id="A0A0A9ZAE0"/>
<reference evidence="1" key="1">
    <citation type="journal article" date="2014" name="PLoS ONE">
        <title>Transcriptome-Based Identification of ABC Transporters in the Western Tarnished Plant Bug Lygus hesperus.</title>
        <authorList>
            <person name="Hull J.J."/>
            <person name="Chaney K."/>
            <person name="Geib S.M."/>
            <person name="Fabrick J.A."/>
            <person name="Brent C.S."/>
            <person name="Walsh D."/>
            <person name="Lavine L.C."/>
        </authorList>
    </citation>
    <scope>NUCLEOTIDE SEQUENCE</scope>
</reference>
<gene>
    <name evidence="1" type="primary">C02F12.8</name>
    <name evidence="1" type="ORF">CM83_101587</name>
</gene>
<name>A0A0A9ZAE0_LYGHE</name>
<reference evidence="1" key="2">
    <citation type="submission" date="2014-07" db="EMBL/GenBank/DDBJ databases">
        <authorList>
            <person name="Hull J."/>
        </authorList>
    </citation>
    <scope>NUCLEOTIDE SEQUENCE</scope>
</reference>